<dbReference type="HAMAP" id="MF_01310">
    <property type="entry name" value="Ribosomal_uS11"/>
    <property type="match status" value="1"/>
</dbReference>
<dbReference type="Proteomes" id="UP000228979">
    <property type="component" value="Unassembled WGS sequence"/>
</dbReference>
<dbReference type="Gene3D" id="3.30.420.80">
    <property type="entry name" value="Ribosomal protein S11"/>
    <property type="match status" value="1"/>
</dbReference>
<accession>A0ABX4MGH4</accession>
<comment type="function">
    <text evidence="4">Located on the platform of the 30S subunit, it bridges several disparate RNA helices of the 16S rRNA. Forms part of the Shine-Dalgarno cleft in the 70S ribosome.</text>
</comment>
<evidence type="ECO:0000313" key="5">
    <source>
        <dbReference type="EMBL" id="PIM95793.1"/>
    </source>
</evidence>
<dbReference type="PANTHER" id="PTHR11759">
    <property type="entry name" value="40S RIBOSOMAL PROTEIN S14/30S RIBOSOMAL PROTEIN S11"/>
    <property type="match status" value="1"/>
</dbReference>
<dbReference type="InterPro" id="IPR001971">
    <property type="entry name" value="Ribosomal_uS11"/>
</dbReference>
<keyword evidence="2 4" id="KW-0689">Ribosomal protein</keyword>
<sequence>MRLNATLHVKLTDNNAIMCCSDEIGNVLLWVSSGERGFKGKKKASPFAIQVTTEVVLKKIMIVNIKAIQVEIQGVESNRDVVLRVLQSSILNITAIRDVTARSHNGCRPPKIRRI</sequence>
<dbReference type="NCBIfam" id="NF003698">
    <property type="entry name" value="PRK05309.1"/>
    <property type="match status" value="1"/>
</dbReference>
<comment type="subunit">
    <text evidence="4">Part of the 30S ribosomal subunit. Interacts with proteins S7 and S18. Binds to IF-3.</text>
</comment>
<keyword evidence="4" id="KW-0694">RNA-binding</keyword>
<dbReference type="PIRSF" id="PIRSF002131">
    <property type="entry name" value="Ribosomal_S11"/>
    <property type="match status" value="1"/>
</dbReference>
<organism evidence="5 6">
    <name type="scientific">Candidatus Hodgkinia cicadicola</name>
    <dbReference type="NCBI Taxonomy" id="573658"/>
    <lineage>
        <taxon>Bacteria</taxon>
        <taxon>Pseudomonadati</taxon>
        <taxon>Pseudomonadota</taxon>
        <taxon>Alphaproteobacteria</taxon>
        <taxon>Hyphomicrobiales</taxon>
        <taxon>Candidatus Hodgkinia</taxon>
    </lineage>
</organism>
<evidence type="ECO:0000256" key="4">
    <source>
        <dbReference type="HAMAP-Rule" id="MF_01310"/>
    </source>
</evidence>
<evidence type="ECO:0000256" key="2">
    <source>
        <dbReference type="ARBA" id="ARBA00022980"/>
    </source>
</evidence>
<name>A0ABX4MGH4_9HYPH</name>
<comment type="caution">
    <text evidence="5">The sequence shown here is derived from an EMBL/GenBank/DDBJ whole genome shotgun (WGS) entry which is preliminary data.</text>
</comment>
<protein>
    <recommendedName>
        <fullName evidence="4">Small ribosomal subunit protein uS11</fullName>
    </recommendedName>
</protein>
<dbReference type="GO" id="GO:0005840">
    <property type="term" value="C:ribosome"/>
    <property type="evidence" value="ECO:0007669"/>
    <property type="project" value="UniProtKB-KW"/>
</dbReference>
<dbReference type="InterPro" id="IPR036967">
    <property type="entry name" value="Ribosomal_uS11_sf"/>
</dbReference>
<proteinExistence type="inferred from homology"/>
<gene>
    <name evidence="4 5" type="primary">rpsK</name>
    <name evidence="5" type="ORF">trycra_63</name>
</gene>
<evidence type="ECO:0000256" key="1">
    <source>
        <dbReference type="ARBA" id="ARBA00006194"/>
    </source>
</evidence>
<keyword evidence="6" id="KW-1185">Reference proteome</keyword>
<dbReference type="SUPFAM" id="SSF53137">
    <property type="entry name" value="Translational machinery components"/>
    <property type="match status" value="1"/>
</dbReference>
<evidence type="ECO:0000256" key="3">
    <source>
        <dbReference type="ARBA" id="ARBA00023274"/>
    </source>
</evidence>
<comment type="similarity">
    <text evidence="1 4">Belongs to the universal ribosomal protein uS11 family.</text>
</comment>
<reference evidence="5" key="1">
    <citation type="submission" date="2017-09" db="EMBL/GenBank/DDBJ databases">
        <authorList>
            <person name="Campbell M.A."/>
            <person name="Lukasik P."/>
            <person name="Simon C."/>
            <person name="McCutcheon J.P."/>
        </authorList>
    </citation>
    <scope>NUCLEOTIDE SEQUENCE [LARGE SCALE GENOMIC DNA]</scope>
    <source>
        <strain evidence="5">TRYCRA</strain>
    </source>
</reference>
<keyword evidence="4" id="KW-0699">rRNA-binding</keyword>
<evidence type="ECO:0000313" key="6">
    <source>
        <dbReference type="Proteomes" id="UP000228979"/>
    </source>
</evidence>
<dbReference type="EMBL" id="NXGP01000039">
    <property type="protein sequence ID" value="PIM95793.1"/>
    <property type="molecule type" value="Genomic_DNA"/>
</dbReference>
<dbReference type="Pfam" id="PF00411">
    <property type="entry name" value="Ribosomal_S11"/>
    <property type="match status" value="1"/>
</dbReference>
<keyword evidence="3 4" id="KW-0687">Ribonucleoprotein</keyword>